<dbReference type="AlphaFoldDB" id="A0A433CYE5"/>
<keyword evidence="2" id="KW-0446">Lipid-binding</keyword>
<feature type="domain" description="ACB" evidence="3">
    <location>
        <begin position="21"/>
        <end position="84"/>
    </location>
</feature>
<dbReference type="PROSITE" id="PS51228">
    <property type="entry name" value="ACB_2"/>
    <property type="match status" value="1"/>
</dbReference>
<dbReference type="PANTHER" id="PTHR23310">
    <property type="entry name" value="ACYL-COA-BINDING PROTEIN, ACBP"/>
    <property type="match status" value="1"/>
</dbReference>
<gene>
    <name evidence="4" type="ORF">BC936DRAFT_136955</name>
</gene>
<name>A0A433CYE5_9FUNG</name>
<evidence type="ECO:0000256" key="2">
    <source>
        <dbReference type="ARBA" id="ARBA00023121"/>
    </source>
</evidence>
<evidence type="ECO:0000256" key="1">
    <source>
        <dbReference type="ARBA" id="ARBA00005567"/>
    </source>
</evidence>
<dbReference type="GO" id="GO:0006631">
    <property type="term" value="P:fatty acid metabolic process"/>
    <property type="evidence" value="ECO:0007669"/>
    <property type="project" value="TreeGrafter"/>
</dbReference>
<evidence type="ECO:0000313" key="4">
    <source>
        <dbReference type="EMBL" id="RUP43607.1"/>
    </source>
</evidence>
<keyword evidence="5" id="KW-1185">Reference proteome</keyword>
<sequence>MSDAASTGNVHIFRKYLPSYTLAAFVKATEDVNKLTTKPTNEELLELYALFKQAIFGDNTTAKPGMFDPKGKYKWEAWTKKKSE</sequence>
<evidence type="ECO:0000313" key="5">
    <source>
        <dbReference type="Proteomes" id="UP000268093"/>
    </source>
</evidence>
<evidence type="ECO:0000259" key="3">
    <source>
        <dbReference type="PROSITE" id="PS51228"/>
    </source>
</evidence>
<protein>
    <submittedName>
        <fullName evidence="4">Acyl CoA binding protein-domain-containing protein</fullName>
    </submittedName>
</protein>
<dbReference type="EMBL" id="RBNI01010611">
    <property type="protein sequence ID" value="RUP43607.1"/>
    <property type="molecule type" value="Genomic_DNA"/>
</dbReference>
<reference evidence="4 5" key="1">
    <citation type="journal article" date="2018" name="New Phytol.">
        <title>Phylogenomics of Endogonaceae and evolution of mycorrhizas within Mucoromycota.</title>
        <authorList>
            <person name="Chang Y."/>
            <person name="Desiro A."/>
            <person name="Na H."/>
            <person name="Sandor L."/>
            <person name="Lipzen A."/>
            <person name="Clum A."/>
            <person name="Barry K."/>
            <person name="Grigoriev I.V."/>
            <person name="Martin F.M."/>
            <person name="Stajich J.E."/>
            <person name="Smith M.E."/>
            <person name="Bonito G."/>
            <person name="Spatafora J.W."/>
        </authorList>
    </citation>
    <scope>NUCLEOTIDE SEQUENCE [LARGE SCALE GENOMIC DNA]</scope>
    <source>
        <strain evidence="4 5">GMNB39</strain>
    </source>
</reference>
<organism evidence="4 5">
    <name type="scientific">Jimgerdemannia flammicorona</name>
    <dbReference type="NCBI Taxonomy" id="994334"/>
    <lineage>
        <taxon>Eukaryota</taxon>
        <taxon>Fungi</taxon>
        <taxon>Fungi incertae sedis</taxon>
        <taxon>Mucoromycota</taxon>
        <taxon>Mucoromycotina</taxon>
        <taxon>Endogonomycetes</taxon>
        <taxon>Endogonales</taxon>
        <taxon>Endogonaceae</taxon>
        <taxon>Jimgerdemannia</taxon>
    </lineage>
</organism>
<dbReference type="PRINTS" id="PR00689">
    <property type="entry name" value="ACOABINDINGP"/>
</dbReference>
<dbReference type="InterPro" id="IPR035984">
    <property type="entry name" value="Acyl-CoA-binding_sf"/>
</dbReference>
<accession>A0A433CYE5</accession>
<comment type="similarity">
    <text evidence="1">Belongs to the ACBP family.</text>
</comment>
<dbReference type="SUPFAM" id="SSF47027">
    <property type="entry name" value="Acyl-CoA binding protein"/>
    <property type="match status" value="1"/>
</dbReference>
<dbReference type="InterPro" id="IPR000582">
    <property type="entry name" value="Acyl-CoA-binding_protein"/>
</dbReference>
<dbReference type="InterPro" id="IPR014352">
    <property type="entry name" value="FERM/acyl-CoA-bd_prot_sf"/>
</dbReference>
<proteinExistence type="inferred from homology"/>
<dbReference type="Gene3D" id="1.20.80.10">
    <property type="match status" value="1"/>
</dbReference>
<comment type="caution">
    <text evidence="4">The sequence shown here is derived from an EMBL/GenBank/DDBJ whole genome shotgun (WGS) entry which is preliminary data.</text>
</comment>
<dbReference type="PANTHER" id="PTHR23310:SF62">
    <property type="entry name" value="ACYL-COA BINDING PROTEIN 1, ISOFORM A"/>
    <property type="match status" value="1"/>
</dbReference>
<dbReference type="Pfam" id="PF00887">
    <property type="entry name" value="ACBP"/>
    <property type="match status" value="1"/>
</dbReference>
<dbReference type="OrthoDB" id="346910at2759"/>
<dbReference type="GO" id="GO:0000062">
    <property type="term" value="F:fatty-acyl-CoA binding"/>
    <property type="evidence" value="ECO:0007669"/>
    <property type="project" value="InterPro"/>
</dbReference>
<dbReference type="Proteomes" id="UP000268093">
    <property type="component" value="Unassembled WGS sequence"/>
</dbReference>